<dbReference type="InterPro" id="IPR036780">
    <property type="entry name" value="PG1857-like_sf"/>
</dbReference>
<dbReference type="EMBL" id="CP001968">
    <property type="protein sequence ID" value="ADD67835.1"/>
    <property type="molecule type" value="Genomic_DNA"/>
</dbReference>
<accession>D4H6W9</accession>
<organism evidence="2 3">
    <name type="scientific">Denitrovibrio acetiphilus (strain DSM 12809 / NBRC 114555 / N2460)</name>
    <dbReference type="NCBI Taxonomy" id="522772"/>
    <lineage>
        <taxon>Bacteria</taxon>
        <taxon>Pseudomonadati</taxon>
        <taxon>Deferribacterota</taxon>
        <taxon>Deferribacteres</taxon>
        <taxon>Deferribacterales</taxon>
        <taxon>Geovibrionaceae</taxon>
        <taxon>Denitrovibrio</taxon>
    </lineage>
</organism>
<protein>
    <recommendedName>
        <fullName evidence="1">DUF2023 domain-containing protein</fullName>
    </recommendedName>
</protein>
<feature type="domain" description="DUF2023" evidence="1">
    <location>
        <begin position="7"/>
        <end position="106"/>
    </location>
</feature>
<evidence type="ECO:0000313" key="2">
    <source>
        <dbReference type="EMBL" id="ADD67835.1"/>
    </source>
</evidence>
<dbReference type="InParanoid" id="D4H6W9"/>
<dbReference type="Proteomes" id="UP000002012">
    <property type="component" value="Chromosome"/>
</dbReference>
<dbReference type="PaxDb" id="522772-Dacet_1059"/>
<dbReference type="eggNOG" id="ENOG5032RXB">
    <property type="taxonomic scope" value="Bacteria"/>
</dbReference>
<evidence type="ECO:0000313" key="3">
    <source>
        <dbReference type="Proteomes" id="UP000002012"/>
    </source>
</evidence>
<gene>
    <name evidence="2" type="ordered locus">Dacet_1059</name>
</gene>
<dbReference type="Gene3D" id="3.30.2190.10">
    <property type="entry name" value="PG1857-like"/>
    <property type="match status" value="1"/>
</dbReference>
<dbReference type="OrthoDB" id="8138867at2"/>
<dbReference type="Pfam" id="PF09633">
    <property type="entry name" value="DUF2023"/>
    <property type="match status" value="1"/>
</dbReference>
<dbReference type="AlphaFoldDB" id="D4H6W9"/>
<dbReference type="STRING" id="522772.Dacet_1059"/>
<dbReference type="SUPFAM" id="SSF160448">
    <property type="entry name" value="PG1857-like"/>
    <property type="match status" value="1"/>
</dbReference>
<dbReference type="HOGENOM" id="CLU_145389_0_0_0"/>
<name>D4H6W9_DENA2</name>
<sequence>MQDTNLRLFSHMVYEYKKGVRRLAMYTCSENECEFCIKKLEKSEITYMVATAGDGKSNIFFGDCPCISILESFGKEKLNEFDQKEDFILGILLGYDVTRQCERYISMSDMDKCMGCSVSTQQGA</sequence>
<keyword evidence="3" id="KW-1185">Reference proteome</keyword>
<dbReference type="KEGG" id="dap:Dacet_1059"/>
<dbReference type="RefSeq" id="WP_013010366.1">
    <property type="nucleotide sequence ID" value="NC_013943.1"/>
</dbReference>
<evidence type="ECO:0000259" key="1">
    <source>
        <dbReference type="Pfam" id="PF09633"/>
    </source>
</evidence>
<reference evidence="2 3" key="1">
    <citation type="journal article" date="2010" name="Stand. Genomic Sci.">
        <title>Complete genome sequence of Denitrovibrio acetiphilus type strain (N2460).</title>
        <authorList>
            <person name="Kiss H."/>
            <person name="Lang E."/>
            <person name="Lapidus A."/>
            <person name="Copeland A."/>
            <person name="Nolan M."/>
            <person name="Glavina Del Rio T."/>
            <person name="Chen F."/>
            <person name="Lucas S."/>
            <person name="Tice H."/>
            <person name="Cheng J.F."/>
            <person name="Han C."/>
            <person name="Goodwin L."/>
            <person name="Pitluck S."/>
            <person name="Liolios K."/>
            <person name="Pati A."/>
            <person name="Ivanova N."/>
            <person name="Mavromatis K."/>
            <person name="Chen A."/>
            <person name="Palaniappan K."/>
            <person name="Land M."/>
            <person name="Hauser L."/>
            <person name="Chang Y.J."/>
            <person name="Jeffries C.D."/>
            <person name="Detter J.C."/>
            <person name="Brettin T."/>
            <person name="Spring S."/>
            <person name="Rohde M."/>
            <person name="Goker M."/>
            <person name="Woyke T."/>
            <person name="Bristow J."/>
            <person name="Eisen J.A."/>
            <person name="Markowitz V."/>
            <person name="Hugenholtz P."/>
            <person name="Kyrpides N.C."/>
            <person name="Klenk H.P."/>
        </authorList>
    </citation>
    <scope>NUCLEOTIDE SEQUENCE [LARGE SCALE GENOMIC DNA]</scope>
    <source>
        <strain evidence="3">DSM 12809 / NBRC 114555 / N2460</strain>
    </source>
</reference>
<dbReference type="InterPro" id="IPR018594">
    <property type="entry name" value="DUF2023"/>
</dbReference>
<proteinExistence type="predicted"/>